<sequence length="766" mass="89955">MVSQAGTFFPIFLGHIQDKLISEISKRPTVSREESYYRQEIKKISTVDEFLKDHRLVSYALKAHNLSDILREKTLIRKILESDPNDSKSLININSKFKKFAQSFDFSLSHTPKSIQSGIQQERLISRYKNYFLINENDVFAKSEYFRNNAKKITSIDQLINNKRLLDYVLKSFDIDHKHISLPFLKEVMTYGLDHPDKFFTKSKDSRFRQIAEYFHIKSNNPLNKETSILTKNQIENIVNKYLDRTTYFVPEKNIPYERSYYESTIGSISSIKQLVQDPILFKIVKLALSIDSRISSNHFLKLLMDKNKSIIQIKDFFHTDFINKNFTNKIQTNEQIKQLLDLYEKNCNKSRNETIRLSIANYQKSLTSISSVDEFLQQKSNFSSKTNYNKPITPLEVALRAYDININDTYKCTLRDILTSDPSDPNSYVNKSHNTNFINFNHAFNFDKKGKPKHIPMVHSPSTKIDYIKSYTYNKMNHYINNKKTFLTKTEQSRLEKKIDEDVDYYVSNIDEIDSFEKLIADKRLMNIVLESKGIDDSSKISQEFLKRIFQSDLKDRKSFANKYNDNRYKEIMYSFDFDSINNSFDKNNGKVQNNIRINNTVSAYKHQILESEIAKTNPDMEMALYFQRTVPHIGNMYEILADRNIFQVISKTLKLPIHFSALDQKKQVSTLQKYINLKDFKDPKKVQQFLYKFNSSIMTNYEQNTSLFTSTNRQDNLQNYDFHEIMPLSLNNKEKLSIANVFSNNSHNSNFVNAALRLKNRGFS</sequence>
<evidence type="ECO:0000313" key="1">
    <source>
        <dbReference type="EMBL" id="PTL86415.1"/>
    </source>
</evidence>
<dbReference type="Pfam" id="PF06748">
    <property type="entry name" value="DUF1217"/>
    <property type="match status" value="3"/>
</dbReference>
<dbReference type="AlphaFoldDB" id="A0A2T4VXC1"/>
<comment type="caution">
    <text evidence="1">The sequence shown here is derived from an EMBL/GenBank/DDBJ whole genome shotgun (WGS) entry which is preliminary data.</text>
</comment>
<reference evidence="2" key="1">
    <citation type="submission" date="2018-02" db="EMBL/GenBank/DDBJ databases">
        <title>Genome sequence of Candidatus Liberibacter europaeus.</title>
        <authorList>
            <person name="Frampton R.A."/>
            <person name="Thompson S.M."/>
            <person name="David C."/>
            <person name="Addison S.M."/>
            <person name="Smith G.R."/>
        </authorList>
    </citation>
    <scope>NUCLEOTIDE SEQUENCE [LARGE SCALE GENOMIC DNA]</scope>
</reference>
<dbReference type="Proteomes" id="UP000240811">
    <property type="component" value="Unassembled WGS sequence"/>
</dbReference>
<evidence type="ECO:0000313" key="2">
    <source>
        <dbReference type="Proteomes" id="UP000240811"/>
    </source>
</evidence>
<dbReference type="InterPro" id="IPR023157">
    <property type="entry name" value="AGR-C-984p-like_sf"/>
</dbReference>
<gene>
    <name evidence="1" type="ORF">C4617_04250</name>
</gene>
<dbReference type="Gene3D" id="1.10.3700.10">
    <property type="entry name" value="AGR C 984p-like"/>
    <property type="match status" value="4"/>
</dbReference>
<evidence type="ECO:0008006" key="3">
    <source>
        <dbReference type="Google" id="ProtNLM"/>
    </source>
</evidence>
<proteinExistence type="predicted"/>
<dbReference type="EMBL" id="PSQJ01000004">
    <property type="protein sequence ID" value="PTL86415.1"/>
    <property type="molecule type" value="Genomic_DNA"/>
</dbReference>
<accession>A0A2T4VXC1</accession>
<dbReference type="InterPro" id="IPR010626">
    <property type="entry name" value="DUF1217"/>
</dbReference>
<dbReference type="SUPFAM" id="SSF158837">
    <property type="entry name" value="AGR C 984p-like"/>
    <property type="match status" value="4"/>
</dbReference>
<name>A0A2T4VXC1_9HYPH</name>
<organism evidence="1 2">
    <name type="scientific">Candidatus Liberibacter europaeus</name>
    <dbReference type="NCBI Taxonomy" id="744859"/>
    <lineage>
        <taxon>Bacteria</taxon>
        <taxon>Pseudomonadati</taxon>
        <taxon>Pseudomonadota</taxon>
        <taxon>Alphaproteobacteria</taxon>
        <taxon>Hyphomicrobiales</taxon>
        <taxon>Rhizobiaceae</taxon>
        <taxon>Liberibacter</taxon>
    </lineage>
</organism>
<protein>
    <recommendedName>
        <fullName evidence="3">DUF1217 domain-containing protein</fullName>
    </recommendedName>
</protein>